<evidence type="ECO:0000313" key="3">
    <source>
        <dbReference type="Proteomes" id="UP000019376"/>
    </source>
</evidence>
<dbReference type="AlphaFoldDB" id="S8BDP8"/>
<reference evidence="2 3" key="1">
    <citation type="journal article" date="2013" name="PLoS ONE">
        <title>Genomic and secretomic analyses reveal unique features of the lignocellulolytic enzyme system of Penicillium decumbens.</title>
        <authorList>
            <person name="Liu G."/>
            <person name="Zhang L."/>
            <person name="Wei X."/>
            <person name="Zou G."/>
            <person name="Qin Y."/>
            <person name="Ma L."/>
            <person name="Li J."/>
            <person name="Zheng H."/>
            <person name="Wang S."/>
            <person name="Wang C."/>
            <person name="Xun L."/>
            <person name="Zhao G.-P."/>
            <person name="Zhou Z."/>
            <person name="Qu Y."/>
        </authorList>
    </citation>
    <scope>NUCLEOTIDE SEQUENCE [LARGE SCALE GENOMIC DNA]</scope>
    <source>
        <strain evidence="3">114-2 / CGMCC 5302</strain>
    </source>
</reference>
<dbReference type="HOGENOM" id="CLU_2050434_0_0_1"/>
<dbReference type="Proteomes" id="UP000019376">
    <property type="component" value="Unassembled WGS sequence"/>
</dbReference>
<evidence type="ECO:0000313" key="2">
    <source>
        <dbReference type="EMBL" id="EPS33152.1"/>
    </source>
</evidence>
<keyword evidence="3" id="KW-1185">Reference proteome</keyword>
<accession>S8BDP8</accession>
<dbReference type="EMBL" id="KB644415">
    <property type="protein sequence ID" value="EPS33152.1"/>
    <property type="molecule type" value="Genomic_DNA"/>
</dbReference>
<proteinExistence type="predicted"/>
<feature type="compositionally biased region" description="Polar residues" evidence="1">
    <location>
        <begin position="21"/>
        <end position="32"/>
    </location>
</feature>
<organism evidence="2 3">
    <name type="scientific">Penicillium oxalicum (strain 114-2 / CGMCC 5302)</name>
    <name type="common">Penicillium decumbens</name>
    <dbReference type="NCBI Taxonomy" id="933388"/>
    <lineage>
        <taxon>Eukaryota</taxon>
        <taxon>Fungi</taxon>
        <taxon>Dikarya</taxon>
        <taxon>Ascomycota</taxon>
        <taxon>Pezizomycotina</taxon>
        <taxon>Eurotiomycetes</taxon>
        <taxon>Eurotiomycetidae</taxon>
        <taxon>Eurotiales</taxon>
        <taxon>Aspergillaceae</taxon>
        <taxon>Penicillium</taxon>
    </lineage>
</organism>
<feature type="region of interest" description="Disordered" evidence="1">
    <location>
        <begin position="1"/>
        <end position="46"/>
    </location>
</feature>
<feature type="region of interest" description="Disordered" evidence="1">
    <location>
        <begin position="64"/>
        <end position="120"/>
    </location>
</feature>
<protein>
    <submittedName>
        <fullName evidence="2">Uncharacterized protein</fullName>
    </submittedName>
</protein>
<evidence type="ECO:0000256" key="1">
    <source>
        <dbReference type="SAM" id="MobiDB-lite"/>
    </source>
</evidence>
<dbReference type="OrthoDB" id="4590707at2759"/>
<name>S8BDP8_PENO1</name>
<gene>
    <name evidence="2" type="ORF">PDE_08114</name>
</gene>
<feature type="compositionally biased region" description="Polar residues" evidence="1">
    <location>
        <begin position="1"/>
        <end position="11"/>
    </location>
</feature>
<sequence length="120" mass="12635">MKLATQASMRSAASLRAGTSRLWSQSRSSQKRFASAASEKKGGMSRPLLVVGALAVPAAMYMSRGNESQPQASVGKEEVQHPGSKSMHPYMGEPGKSTKGEGVTDTAKLNGTVRVDRPAT</sequence>